<gene>
    <name evidence="2" type="ORF">EYF80_063025</name>
</gene>
<accession>A0A4Z2EDL9</accession>
<reference evidence="2 3" key="1">
    <citation type="submission" date="2019-03" db="EMBL/GenBank/DDBJ databases">
        <title>First draft genome of Liparis tanakae, snailfish: a comprehensive survey of snailfish specific genes.</title>
        <authorList>
            <person name="Kim W."/>
            <person name="Song I."/>
            <person name="Jeong J.-H."/>
            <person name="Kim D."/>
            <person name="Kim S."/>
            <person name="Ryu S."/>
            <person name="Song J.Y."/>
            <person name="Lee S.K."/>
        </authorList>
    </citation>
    <scope>NUCLEOTIDE SEQUENCE [LARGE SCALE GENOMIC DNA]</scope>
    <source>
        <tissue evidence="2">Muscle</tissue>
    </source>
</reference>
<dbReference type="EMBL" id="SRLO01009396">
    <property type="protein sequence ID" value="TNN26838.1"/>
    <property type="molecule type" value="Genomic_DNA"/>
</dbReference>
<keyword evidence="3" id="KW-1185">Reference proteome</keyword>
<name>A0A4Z2EDL9_9TELE</name>
<proteinExistence type="predicted"/>
<feature type="compositionally biased region" description="Basic and acidic residues" evidence="1">
    <location>
        <begin position="62"/>
        <end position="83"/>
    </location>
</feature>
<protein>
    <submittedName>
        <fullName evidence="2">Uncharacterized protein</fullName>
    </submittedName>
</protein>
<dbReference type="AlphaFoldDB" id="A0A4Z2EDL9"/>
<organism evidence="2 3">
    <name type="scientific">Liparis tanakae</name>
    <name type="common">Tanaka's snailfish</name>
    <dbReference type="NCBI Taxonomy" id="230148"/>
    <lineage>
        <taxon>Eukaryota</taxon>
        <taxon>Metazoa</taxon>
        <taxon>Chordata</taxon>
        <taxon>Craniata</taxon>
        <taxon>Vertebrata</taxon>
        <taxon>Euteleostomi</taxon>
        <taxon>Actinopterygii</taxon>
        <taxon>Neopterygii</taxon>
        <taxon>Teleostei</taxon>
        <taxon>Neoteleostei</taxon>
        <taxon>Acanthomorphata</taxon>
        <taxon>Eupercaria</taxon>
        <taxon>Perciformes</taxon>
        <taxon>Cottioidei</taxon>
        <taxon>Cottales</taxon>
        <taxon>Liparidae</taxon>
        <taxon>Liparis</taxon>
    </lineage>
</organism>
<dbReference type="Proteomes" id="UP000314294">
    <property type="component" value="Unassembled WGS sequence"/>
</dbReference>
<evidence type="ECO:0000313" key="2">
    <source>
        <dbReference type="EMBL" id="TNN26838.1"/>
    </source>
</evidence>
<sequence>MLLVDNAVEGGGARRPPERSYFLNEDLKLKTFGFRFLHKGFGIRGDGNPADDVIQSAIGVRDASRRDPDPDLDNETRTDRMRPDLVPSGPHIPTQGTGEDRDDVT</sequence>
<feature type="region of interest" description="Disordered" evidence="1">
    <location>
        <begin position="58"/>
        <end position="105"/>
    </location>
</feature>
<comment type="caution">
    <text evidence="2">The sequence shown here is derived from an EMBL/GenBank/DDBJ whole genome shotgun (WGS) entry which is preliminary data.</text>
</comment>
<evidence type="ECO:0000313" key="3">
    <source>
        <dbReference type="Proteomes" id="UP000314294"/>
    </source>
</evidence>
<evidence type="ECO:0000256" key="1">
    <source>
        <dbReference type="SAM" id="MobiDB-lite"/>
    </source>
</evidence>